<dbReference type="OrthoDB" id="279819at2"/>
<evidence type="ECO:0000256" key="6">
    <source>
        <dbReference type="ARBA" id="ARBA00022801"/>
    </source>
</evidence>
<dbReference type="GO" id="GO:0051607">
    <property type="term" value="P:defense response to virus"/>
    <property type="evidence" value="ECO:0007669"/>
    <property type="project" value="UniProtKB-UniRule"/>
</dbReference>
<organism evidence="10 11">
    <name type="scientific">Marinitoga hydrogenitolerans (strain DSM 16785 / JCM 12826 / AT1271)</name>
    <dbReference type="NCBI Taxonomy" id="1122195"/>
    <lineage>
        <taxon>Bacteria</taxon>
        <taxon>Thermotogati</taxon>
        <taxon>Thermotogota</taxon>
        <taxon>Thermotogae</taxon>
        <taxon>Petrotogales</taxon>
        <taxon>Petrotogaceae</taxon>
        <taxon>Marinitoga</taxon>
    </lineage>
</organism>
<evidence type="ECO:0000256" key="9">
    <source>
        <dbReference type="HAMAP-Rule" id="MF_01471"/>
    </source>
</evidence>
<dbReference type="GO" id="GO:0043571">
    <property type="term" value="P:maintenance of CRISPR repeat elements"/>
    <property type="evidence" value="ECO:0007669"/>
    <property type="project" value="UniProtKB-UniRule"/>
</dbReference>
<comment type="caution">
    <text evidence="10">The sequence shown here is derived from an EMBL/GenBank/DDBJ whole genome shotgun (WGS) entry which is preliminary data.</text>
</comment>
<keyword evidence="5 9" id="KW-0255">Endonuclease</keyword>
<evidence type="ECO:0000256" key="5">
    <source>
        <dbReference type="ARBA" id="ARBA00022759"/>
    </source>
</evidence>
<sequence>MYIILVYDIKFDKDGVGQKILPKVFKICKKYLYHIQNSVFEGELTKSEIFKLKKELEEVIRKDEDSIIVFQSRNERWLNKNFWGVVEDKTSNFL</sequence>
<keyword evidence="11" id="KW-1185">Reference proteome</keyword>
<protein>
    <recommendedName>
        <fullName evidence="9">CRISPR-associated endoribonuclease Cas2</fullName>
        <ecNumber evidence="9">3.1.-.-</ecNumber>
    </recommendedName>
</protein>
<evidence type="ECO:0000256" key="2">
    <source>
        <dbReference type="ARBA" id="ARBA00009959"/>
    </source>
</evidence>
<gene>
    <name evidence="9" type="primary">cas2</name>
    <name evidence="10" type="ORF">SAMN02745164_01843</name>
</gene>
<evidence type="ECO:0000256" key="7">
    <source>
        <dbReference type="ARBA" id="ARBA00022842"/>
    </source>
</evidence>
<dbReference type="Pfam" id="PF09827">
    <property type="entry name" value="CRISPR_Cas2"/>
    <property type="match status" value="1"/>
</dbReference>
<dbReference type="NCBIfam" id="TIGR01573">
    <property type="entry name" value="cas2"/>
    <property type="match status" value="1"/>
</dbReference>
<dbReference type="HAMAP" id="MF_01471">
    <property type="entry name" value="Cas2"/>
    <property type="match status" value="1"/>
</dbReference>
<keyword evidence="3 9" id="KW-0540">Nuclease</keyword>
<evidence type="ECO:0000313" key="10">
    <source>
        <dbReference type="EMBL" id="SHF12870.1"/>
    </source>
</evidence>
<evidence type="ECO:0000256" key="3">
    <source>
        <dbReference type="ARBA" id="ARBA00022722"/>
    </source>
</evidence>
<dbReference type="GO" id="GO:0016787">
    <property type="term" value="F:hydrolase activity"/>
    <property type="evidence" value="ECO:0007669"/>
    <property type="project" value="UniProtKB-KW"/>
</dbReference>
<accession>A0A1M4Z4C7</accession>
<dbReference type="AlphaFoldDB" id="A0A1M4Z4C7"/>
<proteinExistence type="inferred from homology"/>
<dbReference type="GO" id="GO:0004521">
    <property type="term" value="F:RNA endonuclease activity"/>
    <property type="evidence" value="ECO:0007669"/>
    <property type="project" value="InterPro"/>
</dbReference>
<dbReference type="PANTHER" id="PTHR34405">
    <property type="entry name" value="CRISPR-ASSOCIATED ENDORIBONUCLEASE CAS2"/>
    <property type="match status" value="1"/>
</dbReference>
<comment type="cofactor">
    <cofactor evidence="1 9">
        <name>Mg(2+)</name>
        <dbReference type="ChEBI" id="CHEBI:18420"/>
    </cofactor>
</comment>
<dbReference type="GO" id="GO:0046872">
    <property type="term" value="F:metal ion binding"/>
    <property type="evidence" value="ECO:0007669"/>
    <property type="project" value="UniProtKB-UniRule"/>
</dbReference>
<reference evidence="10" key="1">
    <citation type="submission" date="2016-11" db="EMBL/GenBank/DDBJ databases">
        <authorList>
            <person name="Varghese N."/>
            <person name="Submissions S."/>
        </authorList>
    </citation>
    <scope>NUCLEOTIDE SEQUENCE [LARGE SCALE GENOMIC DNA]</scope>
    <source>
        <strain evidence="10">DSM 16785</strain>
    </source>
</reference>
<keyword evidence="4 9" id="KW-0479">Metal-binding</keyword>
<dbReference type="EC" id="3.1.-.-" evidence="9"/>
<evidence type="ECO:0000256" key="8">
    <source>
        <dbReference type="ARBA" id="ARBA00023118"/>
    </source>
</evidence>
<keyword evidence="8 9" id="KW-0051">Antiviral defense</keyword>
<keyword evidence="6 9" id="KW-0378">Hydrolase</keyword>
<name>A0A1M4Z4C7_MARH1</name>
<dbReference type="SUPFAM" id="SSF143430">
    <property type="entry name" value="TTP0101/SSO1404-like"/>
    <property type="match status" value="1"/>
</dbReference>
<dbReference type="STRING" id="1122195.SAMN02745164_01843"/>
<dbReference type="Gene3D" id="3.30.70.240">
    <property type="match status" value="1"/>
</dbReference>
<evidence type="ECO:0000256" key="1">
    <source>
        <dbReference type="ARBA" id="ARBA00001946"/>
    </source>
</evidence>
<dbReference type="EMBL" id="FQUI01000037">
    <property type="protein sequence ID" value="SHF12870.1"/>
    <property type="molecule type" value="Genomic_DNA"/>
</dbReference>
<comment type="subunit">
    <text evidence="9">Homodimer, forms a heterotetramer with a Cas1 homodimer.</text>
</comment>
<keyword evidence="7 9" id="KW-0460">Magnesium</keyword>
<dbReference type="RefSeq" id="WP_072865639.1">
    <property type="nucleotide sequence ID" value="NZ_FQUI01000037.1"/>
</dbReference>
<evidence type="ECO:0000313" key="11">
    <source>
        <dbReference type="Proteomes" id="UP000184334"/>
    </source>
</evidence>
<feature type="binding site" evidence="9">
    <location>
        <position position="8"/>
    </location>
    <ligand>
        <name>Mg(2+)</name>
        <dbReference type="ChEBI" id="CHEBI:18420"/>
        <note>catalytic</note>
    </ligand>
</feature>
<dbReference type="Proteomes" id="UP000184334">
    <property type="component" value="Unassembled WGS sequence"/>
</dbReference>
<dbReference type="PANTHER" id="PTHR34405:SF1">
    <property type="entry name" value="CRISPR-ASSOCIATED ENDORIBONUCLEASE CAS2"/>
    <property type="match status" value="1"/>
</dbReference>
<dbReference type="CDD" id="cd09725">
    <property type="entry name" value="Cas2_I_II_III"/>
    <property type="match status" value="1"/>
</dbReference>
<dbReference type="InterPro" id="IPR019199">
    <property type="entry name" value="Virulence_VapD/CRISPR_Cas2"/>
</dbReference>
<dbReference type="InterPro" id="IPR021127">
    <property type="entry name" value="CRISPR_associated_Cas2"/>
</dbReference>
<evidence type="ECO:0000256" key="4">
    <source>
        <dbReference type="ARBA" id="ARBA00022723"/>
    </source>
</evidence>
<comment type="function">
    <text evidence="9">CRISPR (clustered regularly interspaced short palindromic repeat), is an adaptive immune system that provides protection against mobile genetic elements (viruses, transposable elements and conjugative plasmids). CRISPR clusters contain sequences complementary to antecedent mobile elements and target invading nucleic acids. CRISPR clusters are transcribed and processed into CRISPR RNA (crRNA). Functions as a ssRNA-specific endoribonuclease. Involved in the integration of spacer DNA into the CRISPR cassette.</text>
</comment>
<comment type="similarity">
    <text evidence="2 9">Belongs to the CRISPR-associated endoribonuclease Cas2 protein family.</text>
</comment>